<proteinExistence type="predicted"/>
<dbReference type="PANTHER" id="PTHR43047:SF72">
    <property type="entry name" value="OSMOSENSING HISTIDINE PROTEIN KINASE SLN1"/>
    <property type="match status" value="1"/>
</dbReference>
<dbReference type="EMBL" id="RZNH01000029">
    <property type="protein sequence ID" value="NOU61203.1"/>
    <property type="molecule type" value="Genomic_DNA"/>
</dbReference>
<dbReference type="SUPFAM" id="SSF55874">
    <property type="entry name" value="ATPase domain of HSP90 chaperone/DNA topoisomerase II/histidine kinase"/>
    <property type="match status" value="1"/>
</dbReference>
<evidence type="ECO:0000313" key="11">
    <source>
        <dbReference type="EMBL" id="NOU61203.1"/>
    </source>
</evidence>
<keyword evidence="12" id="KW-1185">Reference proteome</keyword>
<dbReference type="Gene3D" id="3.30.450.40">
    <property type="match status" value="1"/>
</dbReference>
<dbReference type="SUPFAM" id="SSF52172">
    <property type="entry name" value="CheY-like"/>
    <property type="match status" value="1"/>
</dbReference>
<accession>A0ABX1WYJ4</accession>
<evidence type="ECO:0000256" key="3">
    <source>
        <dbReference type="ARBA" id="ARBA00022553"/>
    </source>
</evidence>
<dbReference type="InterPro" id="IPR036890">
    <property type="entry name" value="HATPase_C_sf"/>
</dbReference>
<evidence type="ECO:0000259" key="8">
    <source>
        <dbReference type="PROSITE" id="PS50110"/>
    </source>
</evidence>
<evidence type="ECO:0000256" key="6">
    <source>
        <dbReference type="PROSITE-ProRule" id="PRU00169"/>
    </source>
</evidence>
<dbReference type="EC" id="2.7.13.3" evidence="2"/>
<dbReference type="Gene3D" id="1.10.287.130">
    <property type="match status" value="1"/>
</dbReference>
<dbReference type="SMART" id="SM00091">
    <property type="entry name" value="PAS"/>
    <property type="match status" value="2"/>
</dbReference>
<dbReference type="Pfam" id="PF00072">
    <property type="entry name" value="Response_reg"/>
    <property type="match status" value="1"/>
</dbReference>
<feature type="domain" description="PAS" evidence="9">
    <location>
        <begin position="464"/>
        <end position="510"/>
    </location>
</feature>
<sequence length="965" mass="110341">MLNNLSPESENHFQKFDENGVDIRKLLFGAVEMLSDFSYLTACPSYIVDYTDDVTPKPCAIGLDGIIGKINKGFDQLFEEFKANCDESAEFYEFTYLDFIKAVAMPIMLRGKVFGFVIYGGFVIEEENKDSKLPDSVKLVNKKRADLNLHRASKFVSVLANQITAAYELNLQIKQNQKSAEELRLQKVFFENLFENSPEAIVILDNEDKVIRANKEFEKLFEYSKEEILSKLINDIIVPENFKEEGRTYTQQASLGETLEFTTVRQTKYGKQIHVQVTGKPIFLDNEKIAVYAIYRNITEQVWNQKQEKIIYGITDLLNSTQSQIDLVHSIGELLQPVIGTGEMFLELISPTKRSLRVFNQKSADYKNLSFSESISFSVLRRKKKLNLDENQIKELAEVNRLTLANIPKRWIGFPLIVKDVVLGVFGVSSLTSHSNLDADTLKLLELVSLQLAAGVSRRKKELELKTLNRSMEQSPASIVITNRDGDIEYVNPKFCQISGYSADEVIGKNPRILKSGFTPKEVYEQMWAHLVRGEEWNCEFLNVKKNKELYWERASFSAIKDEFGKITHYMATKEDITEHKKFEKDLLEAKNKAEESDRMKSAFLANVSHELRTPLNAVIGFSNLCNESMGVEEILEFVQLINKSGNQLLEIIEDILNFTMIESGGMERRDEEFLMVNFFKEVKKLAAEKQKLENKERLELRFVPDSNYSKVLVKTDFQRLIHVVMNLLKNGLKFTNEGSVEFGYQVHGKRLKLYVKDTGVGIEKDKKDIIFDRFRQVDESITRTFGGTGMGLAISKKIMDMLDGHIEVESEPNKGSTFTLLLDCILSTEKKEKEQSSKPANTNKKPTILVAEDELSNFRLIEAILRRSNYNVIRAENGAEAIRMCKNQKEIDLVLMDMRMPDVDGMEATLEIKKFKPGLTIIAQTAYAMNGDKDKALELGCDDYISKPIKKDLLLSKLETYIKR</sequence>
<evidence type="ECO:0000256" key="4">
    <source>
        <dbReference type="ARBA" id="ARBA00022679"/>
    </source>
</evidence>
<dbReference type="InterPro" id="IPR003594">
    <property type="entry name" value="HATPase_dom"/>
</dbReference>
<dbReference type="InterPro" id="IPR005467">
    <property type="entry name" value="His_kinase_dom"/>
</dbReference>
<dbReference type="InterPro" id="IPR003661">
    <property type="entry name" value="HisK_dim/P_dom"/>
</dbReference>
<evidence type="ECO:0000256" key="2">
    <source>
        <dbReference type="ARBA" id="ARBA00012438"/>
    </source>
</evidence>
<dbReference type="InterPro" id="IPR001789">
    <property type="entry name" value="Sig_transdc_resp-reg_receiver"/>
</dbReference>
<evidence type="ECO:0000259" key="9">
    <source>
        <dbReference type="PROSITE" id="PS50112"/>
    </source>
</evidence>
<keyword evidence="3 6" id="KW-0597">Phosphoprotein</keyword>
<keyword evidence="4" id="KW-0808">Transferase</keyword>
<dbReference type="Pfam" id="PF00512">
    <property type="entry name" value="HisKA"/>
    <property type="match status" value="1"/>
</dbReference>
<dbReference type="Pfam" id="PF13426">
    <property type="entry name" value="PAS_9"/>
    <property type="match status" value="2"/>
</dbReference>
<dbReference type="SMART" id="SM00448">
    <property type="entry name" value="REC"/>
    <property type="match status" value="1"/>
</dbReference>
<name>A0ABX1WYJ4_9BACT</name>
<organism evidence="11 12">
    <name type="scientific">Marinifilum caeruleilacunae</name>
    <dbReference type="NCBI Taxonomy" id="2499076"/>
    <lineage>
        <taxon>Bacteria</taxon>
        <taxon>Pseudomonadati</taxon>
        <taxon>Bacteroidota</taxon>
        <taxon>Bacteroidia</taxon>
        <taxon>Marinilabiliales</taxon>
        <taxon>Marinifilaceae</taxon>
    </lineage>
</organism>
<comment type="catalytic activity">
    <reaction evidence="1">
        <text>ATP + protein L-histidine = ADP + protein N-phospho-L-histidine.</text>
        <dbReference type="EC" id="2.7.13.3"/>
    </reaction>
</comment>
<keyword evidence="5" id="KW-0418">Kinase</keyword>
<dbReference type="CDD" id="cd17546">
    <property type="entry name" value="REC_hyHK_CKI1_RcsC-like"/>
    <property type="match status" value="1"/>
</dbReference>
<protein>
    <recommendedName>
        <fullName evidence="2">histidine kinase</fullName>
        <ecNumber evidence="2">2.7.13.3</ecNumber>
    </recommendedName>
</protein>
<dbReference type="Gene3D" id="3.30.565.10">
    <property type="entry name" value="Histidine kinase-like ATPase, C-terminal domain"/>
    <property type="match status" value="1"/>
</dbReference>
<dbReference type="InterPro" id="IPR000700">
    <property type="entry name" value="PAS-assoc_C"/>
</dbReference>
<dbReference type="PRINTS" id="PR00344">
    <property type="entry name" value="BCTRLSENSOR"/>
</dbReference>
<dbReference type="Gene3D" id="3.40.50.2300">
    <property type="match status" value="1"/>
</dbReference>
<dbReference type="InterPro" id="IPR001610">
    <property type="entry name" value="PAC"/>
</dbReference>
<evidence type="ECO:0000256" key="5">
    <source>
        <dbReference type="ARBA" id="ARBA00022777"/>
    </source>
</evidence>
<dbReference type="CDD" id="cd16922">
    <property type="entry name" value="HATPase_EvgS-ArcB-TorS-like"/>
    <property type="match status" value="1"/>
</dbReference>
<dbReference type="InterPro" id="IPR004358">
    <property type="entry name" value="Sig_transdc_His_kin-like_C"/>
</dbReference>
<dbReference type="CDD" id="cd00082">
    <property type="entry name" value="HisKA"/>
    <property type="match status" value="1"/>
</dbReference>
<dbReference type="PANTHER" id="PTHR43047">
    <property type="entry name" value="TWO-COMPONENT HISTIDINE PROTEIN KINASE"/>
    <property type="match status" value="1"/>
</dbReference>
<dbReference type="NCBIfam" id="TIGR00229">
    <property type="entry name" value="sensory_box"/>
    <property type="match status" value="2"/>
</dbReference>
<dbReference type="PROSITE" id="PS50110">
    <property type="entry name" value="RESPONSE_REGULATORY"/>
    <property type="match status" value="1"/>
</dbReference>
<comment type="caution">
    <text evidence="11">The sequence shown here is derived from an EMBL/GenBank/DDBJ whole genome shotgun (WGS) entry which is preliminary data.</text>
</comment>
<dbReference type="Proteomes" id="UP000732105">
    <property type="component" value="Unassembled WGS sequence"/>
</dbReference>
<dbReference type="InterPro" id="IPR011006">
    <property type="entry name" value="CheY-like_superfamily"/>
</dbReference>
<dbReference type="SMART" id="SM00388">
    <property type="entry name" value="HisKA"/>
    <property type="match status" value="1"/>
</dbReference>
<dbReference type="InterPro" id="IPR035965">
    <property type="entry name" value="PAS-like_dom_sf"/>
</dbReference>
<evidence type="ECO:0000256" key="1">
    <source>
        <dbReference type="ARBA" id="ARBA00000085"/>
    </source>
</evidence>
<dbReference type="RefSeq" id="WP_171596467.1">
    <property type="nucleotide sequence ID" value="NZ_RZNH01000029.1"/>
</dbReference>
<feature type="domain" description="Histidine kinase" evidence="7">
    <location>
        <begin position="607"/>
        <end position="827"/>
    </location>
</feature>
<dbReference type="InterPro" id="IPR029016">
    <property type="entry name" value="GAF-like_dom_sf"/>
</dbReference>
<dbReference type="PROSITE" id="PS50113">
    <property type="entry name" value="PAC"/>
    <property type="match status" value="1"/>
</dbReference>
<dbReference type="Pfam" id="PF02518">
    <property type="entry name" value="HATPase_c"/>
    <property type="match status" value="1"/>
</dbReference>
<dbReference type="InterPro" id="IPR036097">
    <property type="entry name" value="HisK_dim/P_sf"/>
</dbReference>
<dbReference type="SUPFAM" id="SSF47384">
    <property type="entry name" value="Homodimeric domain of signal transducing histidine kinase"/>
    <property type="match status" value="1"/>
</dbReference>
<dbReference type="Gene3D" id="3.30.450.20">
    <property type="entry name" value="PAS domain"/>
    <property type="match status" value="2"/>
</dbReference>
<feature type="domain" description="PAC" evidence="10">
    <location>
        <begin position="537"/>
        <end position="589"/>
    </location>
</feature>
<dbReference type="SUPFAM" id="SSF55781">
    <property type="entry name" value="GAF domain-like"/>
    <property type="match status" value="1"/>
</dbReference>
<dbReference type="SUPFAM" id="SSF55785">
    <property type="entry name" value="PYP-like sensor domain (PAS domain)"/>
    <property type="match status" value="2"/>
</dbReference>
<dbReference type="CDD" id="cd00130">
    <property type="entry name" value="PAS"/>
    <property type="match status" value="2"/>
</dbReference>
<dbReference type="InterPro" id="IPR000014">
    <property type="entry name" value="PAS"/>
</dbReference>
<feature type="domain" description="PAS" evidence="9">
    <location>
        <begin position="186"/>
        <end position="241"/>
    </location>
</feature>
<evidence type="ECO:0000313" key="12">
    <source>
        <dbReference type="Proteomes" id="UP000732105"/>
    </source>
</evidence>
<reference evidence="11 12" key="1">
    <citation type="submission" date="2018-12" db="EMBL/GenBank/DDBJ databases">
        <title>Marinifilum JC070 sp. nov., a marine bacterium isolated from Yongle Blue Hole in the South China Sea.</title>
        <authorList>
            <person name="Fu T."/>
        </authorList>
    </citation>
    <scope>NUCLEOTIDE SEQUENCE [LARGE SCALE GENOMIC DNA]</scope>
    <source>
        <strain evidence="11 12">JC070</strain>
    </source>
</reference>
<feature type="modified residue" description="4-aspartylphosphate" evidence="6">
    <location>
        <position position="898"/>
    </location>
</feature>
<evidence type="ECO:0000259" key="10">
    <source>
        <dbReference type="PROSITE" id="PS50113"/>
    </source>
</evidence>
<feature type="domain" description="Response regulatory" evidence="8">
    <location>
        <begin position="848"/>
        <end position="963"/>
    </location>
</feature>
<dbReference type="PROSITE" id="PS50112">
    <property type="entry name" value="PAS"/>
    <property type="match status" value="2"/>
</dbReference>
<dbReference type="SMART" id="SM00086">
    <property type="entry name" value="PAC"/>
    <property type="match status" value="2"/>
</dbReference>
<gene>
    <name evidence="11" type="ORF">ELS83_15430</name>
</gene>
<dbReference type="SMART" id="SM00387">
    <property type="entry name" value="HATPase_c"/>
    <property type="match status" value="1"/>
</dbReference>
<evidence type="ECO:0000259" key="7">
    <source>
        <dbReference type="PROSITE" id="PS50109"/>
    </source>
</evidence>
<dbReference type="PROSITE" id="PS50109">
    <property type="entry name" value="HIS_KIN"/>
    <property type="match status" value="1"/>
</dbReference>